<keyword evidence="2 4" id="KW-0418">Kinase</keyword>
<dbReference type="PROSITE" id="PS00584">
    <property type="entry name" value="PFKB_KINASES_2"/>
    <property type="match status" value="1"/>
</dbReference>
<dbReference type="RefSeq" id="WP_084350842.1">
    <property type="nucleotide sequence ID" value="NZ_FWYD01000002.1"/>
</dbReference>
<sequence>MSLEGAVVCAGRLYCDLIFTGVPRLPSMGTEIYASGLGLHAGGGAFITAAHFGALGRHAALAATLPGAPFDTVVAGDLAHAGLNLILCRAAPDGNDPQITVVLTGTDDRAFVTRRAGPALPRLTAGDLRGSRHMHIGELATLVECPWLIDAARGAGLTLSLDCAWDETLDAKGAAPLIAQVDVFLPNAVEAQRLVAAGLPPPWSSLDVIKRGAEGASAGHGDTAMAAPAIAVTPVDTTGAGDAFNAGFLNAWLDGAGVEASLRQGNDRAARAISGRGGFNPAATEAAT</sequence>
<evidence type="ECO:0000313" key="4">
    <source>
        <dbReference type="EMBL" id="SMC55606.1"/>
    </source>
</evidence>
<dbReference type="InterPro" id="IPR011611">
    <property type="entry name" value="PfkB_dom"/>
</dbReference>
<organism evidence="4 5">
    <name type="scientific">Primorskyibacter flagellatus</name>
    <dbReference type="NCBI Taxonomy" id="1387277"/>
    <lineage>
        <taxon>Bacteria</taxon>
        <taxon>Pseudomonadati</taxon>
        <taxon>Pseudomonadota</taxon>
        <taxon>Alphaproteobacteria</taxon>
        <taxon>Rhodobacterales</taxon>
        <taxon>Roseobacteraceae</taxon>
        <taxon>Primorskyibacter</taxon>
    </lineage>
</organism>
<dbReference type="PANTHER" id="PTHR10584:SF166">
    <property type="entry name" value="RIBOKINASE"/>
    <property type="match status" value="1"/>
</dbReference>
<dbReference type="Pfam" id="PF00294">
    <property type="entry name" value="PfkB"/>
    <property type="match status" value="1"/>
</dbReference>
<dbReference type="EMBL" id="FWYD01000002">
    <property type="protein sequence ID" value="SMC55606.1"/>
    <property type="molecule type" value="Genomic_DNA"/>
</dbReference>
<dbReference type="GO" id="GO:0005829">
    <property type="term" value="C:cytosol"/>
    <property type="evidence" value="ECO:0007669"/>
    <property type="project" value="TreeGrafter"/>
</dbReference>
<reference evidence="4 5" key="1">
    <citation type="submission" date="2017-04" db="EMBL/GenBank/DDBJ databases">
        <authorList>
            <person name="Afonso C.L."/>
            <person name="Miller P.J."/>
            <person name="Scott M.A."/>
            <person name="Spackman E."/>
            <person name="Goraichik I."/>
            <person name="Dimitrov K.M."/>
            <person name="Suarez D.L."/>
            <person name="Swayne D.E."/>
        </authorList>
    </citation>
    <scope>NUCLEOTIDE SEQUENCE [LARGE SCALE GENOMIC DNA]</scope>
    <source>
        <strain evidence="4 5">CGMCC 1.12644</strain>
    </source>
</reference>
<dbReference type="GO" id="GO:0016301">
    <property type="term" value="F:kinase activity"/>
    <property type="evidence" value="ECO:0007669"/>
    <property type="project" value="UniProtKB-KW"/>
</dbReference>
<proteinExistence type="predicted"/>
<dbReference type="Gene3D" id="3.40.1190.20">
    <property type="match status" value="1"/>
</dbReference>
<dbReference type="SUPFAM" id="SSF53613">
    <property type="entry name" value="Ribokinase-like"/>
    <property type="match status" value="1"/>
</dbReference>
<dbReference type="InterPro" id="IPR002173">
    <property type="entry name" value="Carboh/pur_kinase_PfkB_CS"/>
</dbReference>
<feature type="domain" description="Carbohydrate kinase PfkB" evidence="3">
    <location>
        <begin position="29"/>
        <end position="281"/>
    </location>
</feature>
<evidence type="ECO:0000313" key="5">
    <source>
        <dbReference type="Proteomes" id="UP000192330"/>
    </source>
</evidence>
<dbReference type="PANTHER" id="PTHR10584">
    <property type="entry name" value="SUGAR KINASE"/>
    <property type="match status" value="1"/>
</dbReference>
<dbReference type="Proteomes" id="UP000192330">
    <property type="component" value="Unassembled WGS sequence"/>
</dbReference>
<gene>
    <name evidence="4" type="ORF">SAMN06295998_102398</name>
</gene>
<dbReference type="AlphaFoldDB" id="A0A1W2A4N1"/>
<evidence type="ECO:0000259" key="3">
    <source>
        <dbReference type="Pfam" id="PF00294"/>
    </source>
</evidence>
<name>A0A1W2A4N1_9RHOB</name>
<dbReference type="STRING" id="1387277.SAMN06295998_102398"/>
<accession>A0A1W2A4N1</accession>
<protein>
    <submittedName>
        <fullName evidence="4">Sugar or nucleoside kinase, ribokinase family</fullName>
    </submittedName>
</protein>
<keyword evidence="1" id="KW-0808">Transferase</keyword>
<dbReference type="InterPro" id="IPR029056">
    <property type="entry name" value="Ribokinase-like"/>
</dbReference>
<dbReference type="OrthoDB" id="9813569at2"/>
<evidence type="ECO:0000256" key="2">
    <source>
        <dbReference type="ARBA" id="ARBA00022777"/>
    </source>
</evidence>
<keyword evidence="5" id="KW-1185">Reference proteome</keyword>
<evidence type="ECO:0000256" key="1">
    <source>
        <dbReference type="ARBA" id="ARBA00022679"/>
    </source>
</evidence>